<feature type="region of interest" description="Disordered" evidence="1">
    <location>
        <begin position="61"/>
        <end position="93"/>
    </location>
</feature>
<evidence type="ECO:0000313" key="3">
    <source>
        <dbReference type="Proteomes" id="UP000319949"/>
    </source>
</evidence>
<evidence type="ECO:0000313" key="2">
    <source>
        <dbReference type="EMBL" id="TWA99154.1"/>
    </source>
</evidence>
<sequence length="93" mass="10144">MDDLDRKIELLKTSLAATWSDLAKSSGSADDKCQMRAQAKRCSEELRRCLLIAEAKQTREHAKALSDQDGRTLPKPNFRLLSTDAAAEAAGPG</sequence>
<comment type="caution">
    <text evidence="2">The sequence shown here is derived from an EMBL/GenBank/DDBJ whole genome shotgun (WGS) entry which is preliminary data.</text>
</comment>
<name>A0A560DPU3_9BRAD</name>
<evidence type="ECO:0000256" key="1">
    <source>
        <dbReference type="SAM" id="MobiDB-lite"/>
    </source>
</evidence>
<protein>
    <submittedName>
        <fullName evidence="2">Uncharacterized protein</fullName>
    </submittedName>
</protein>
<reference evidence="2 3" key="1">
    <citation type="submission" date="2019-06" db="EMBL/GenBank/DDBJ databases">
        <title>Genomic Encyclopedia of Type Strains, Phase IV (KMG-V): Genome sequencing to study the core and pangenomes of soil and plant-associated prokaryotes.</title>
        <authorList>
            <person name="Whitman W."/>
        </authorList>
    </citation>
    <scope>NUCLEOTIDE SEQUENCE [LARGE SCALE GENOMIC DNA]</scope>
    <source>
        <strain evidence="2 3">BR 510</strain>
    </source>
</reference>
<keyword evidence="3" id="KW-1185">Reference proteome</keyword>
<feature type="compositionally biased region" description="Basic and acidic residues" evidence="1">
    <location>
        <begin position="61"/>
        <end position="72"/>
    </location>
</feature>
<organism evidence="2 3">
    <name type="scientific">Bradyrhizobium stylosanthis</name>
    <dbReference type="NCBI Taxonomy" id="1803665"/>
    <lineage>
        <taxon>Bacteria</taxon>
        <taxon>Pseudomonadati</taxon>
        <taxon>Pseudomonadota</taxon>
        <taxon>Alphaproteobacteria</taxon>
        <taxon>Hyphomicrobiales</taxon>
        <taxon>Nitrobacteraceae</taxon>
        <taxon>Bradyrhizobium</taxon>
    </lineage>
</organism>
<dbReference type="EMBL" id="VITK01000004">
    <property type="protein sequence ID" value="TWA99154.1"/>
    <property type="molecule type" value="Genomic_DNA"/>
</dbReference>
<accession>A0A560DPU3</accession>
<dbReference type="AlphaFoldDB" id="A0A560DPU3"/>
<gene>
    <name evidence="2" type="ORF">FBZ96_104122</name>
</gene>
<dbReference type="Proteomes" id="UP000319949">
    <property type="component" value="Unassembled WGS sequence"/>
</dbReference>
<proteinExistence type="predicted"/>